<feature type="region of interest" description="Disordered" evidence="1">
    <location>
        <begin position="750"/>
        <end position="805"/>
    </location>
</feature>
<feature type="region of interest" description="Disordered" evidence="1">
    <location>
        <begin position="1"/>
        <end position="160"/>
    </location>
</feature>
<dbReference type="Proteomes" id="UP001365128">
    <property type="component" value="Unassembled WGS sequence"/>
</dbReference>
<feature type="compositionally biased region" description="Polar residues" evidence="1">
    <location>
        <begin position="97"/>
        <end position="117"/>
    </location>
</feature>
<feature type="compositionally biased region" description="Low complexity" evidence="1">
    <location>
        <begin position="668"/>
        <end position="682"/>
    </location>
</feature>
<feature type="compositionally biased region" description="Low complexity" evidence="1">
    <location>
        <begin position="779"/>
        <end position="805"/>
    </location>
</feature>
<feature type="region of interest" description="Disordered" evidence="1">
    <location>
        <begin position="172"/>
        <end position="193"/>
    </location>
</feature>
<reference evidence="2 3" key="1">
    <citation type="submission" date="2024-04" db="EMBL/GenBank/DDBJ databases">
        <title>Phyllosticta paracitricarpa is synonymous to the EU quarantine fungus P. citricarpa based on phylogenomic analyses.</title>
        <authorList>
            <consortium name="Lawrence Berkeley National Laboratory"/>
            <person name="Van Ingen-Buijs V.A."/>
            <person name="Van Westerhoven A.C."/>
            <person name="Haridas S."/>
            <person name="Skiadas P."/>
            <person name="Martin F."/>
            <person name="Groenewald J.Z."/>
            <person name="Crous P.W."/>
            <person name="Seidl M.F."/>
        </authorList>
    </citation>
    <scope>NUCLEOTIDE SEQUENCE [LARGE SCALE GENOMIC DNA]</scope>
    <source>
        <strain evidence="2 3">CBS 122670</strain>
    </source>
</reference>
<feature type="compositionally biased region" description="Basic and acidic residues" evidence="1">
    <location>
        <begin position="19"/>
        <end position="31"/>
    </location>
</feature>
<sequence>MVPHAKSAMPLPANTRSTSEIKVRKRREDRSSASSYSANQALDEAEERSIKIPSSHSLRSDDAQEPLSAASSSLNSDPPSVPKRRSSKKVLSKVLGTIQNNKTPSLQTPARNGQSDGSLFRKLSMKSKSTLQPRSRSSEVSLTVSPALNTTNSHSTPKARPSLNVFPDGAPQFSSPLTAGSRTPPRTNFTNKPPPILTVDLNVMSELETLSLYEERVMWVAVEASGVVRTRDGPNRAPEVGLDVVVVLDNSRFASPECLEIACDVALHIAELSTETDDRIAVFCTSCRHFPNVAKSSGCLLHPLGPANLASIRNEIASIKSLAEQPPPASSDLRETLLEAIKVLNEPSDRSVEPLRRERSHVFVLSPRMIGQNLANEGLEVLKLHCVCTAAIPYHQTTCPASNEWILPLALRLNFDQTGVAKTDCDHLSTQVADVLAYARMGNSSGHITDLQLYIRSSTGCAVESMLGTLSCEILNPGKTMSTLVRVKVPAIVPPSPKTPTSLVRNVDGALADLEMLLGETVTKLFTVKAYYRQSLFPENNFVTVESSCQIKRLNPLSPWSISLPTDMFRSLRAEAELYKRFVFLVATQDPPVVALETLATFYENKRCSLPCSGYIERVRTELLHQLEAQTPVPSVMSRTGPSTPTQSQHSLTPGGLATPRHVDTHQPQHYPSHPHFSFSPHDSLRFTTRKPPPSPAAPQTVQRASSASPVLRSKFNQRTQPPFSPTIPAFVDTPLPSSAVVRSGAFVASGSPGLKPNLNKPKNNNDGGGGGDIMMLDSPQSQSQQTAAAASGSSPNNAMTSSSSPIDEARAIWRHMRRNVSTRGRSMAGAVPSWPAGYRRGTVVAGEAIGRGGGGVGRGDASAGIININLGTNTRSTTSLTSSSSPGVIAENISSSPLGGGGGVSCHTNNTSPTTTVASSAVDVGRALVRERRERRECEWKRRALRNKRSLGADTLRSLALGPDGDGDWDVDGASFR</sequence>
<gene>
    <name evidence="2" type="ORF">IWX46DRAFT_604498</name>
</gene>
<protein>
    <recommendedName>
        <fullName evidence="4">VWFA domain-containing protein</fullName>
    </recommendedName>
</protein>
<feature type="region of interest" description="Disordered" evidence="1">
    <location>
        <begin position="631"/>
        <end position="726"/>
    </location>
</feature>
<feature type="compositionally biased region" description="Polar residues" evidence="1">
    <location>
        <begin position="126"/>
        <end position="156"/>
    </location>
</feature>
<evidence type="ECO:0000313" key="2">
    <source>
        <dbReference type="EMBL" id="KAK7543082.1"/>
    </source>
</evidence>
<comment type="caution">
    <text evidence="2">The sequence shown here is derived from an EMBL/GenBank/DDBJ whole genome shotgun (WGS) entry which is preliminary data.</text>
</comment>
<evidence type="ECO:0000256" key="1">
    <source>
        <dbReference type="SAM" id="MobiDB-lite"/>
    </source>
</evidence>
<dbReference type="EMBL" id="JBBPDW010000022">
    <property type="protein sequence ID" value="KAK7543082.1"/>
    <property type="molecule type" value="Genomic_DNA"/>
</dbReference>
<feature type="compositionally biased region" description="Polar residues" evidence="1">
    <location>
        <begin position="631"/>
        <end position="652"/>
    </location>
</feature>
<feature type="region of interest" description="Disordered" evidence="1">
    <location>
        <begin position="956"/>
        <end position="978"/>
    </location>
</feature>
<organism evidence="2 3">
    <name type="scientific">Phyllosticta citricarpa</name>
    <dbReference type="NCBI Taxonomy" id="55181"/>
    <lineage>
        <taxon>Eukaryota</taxon>
        <taxon>Fungi</taxon>
        <taxon>Dikarya</taxon>
        <taxon>Ascomycota</taxon>
        <taxon>Pezizomycotina</taxon>
        <taxon>Dothideomycetes</taxon>
        <taxon>Dothideomycetes incertae sedis</taxon>
        <taxon>Botryosphaeriales</taxon>
        <taxon>Phyllostictaceae</taxon>
        <taxon>Phyllosticta</taxon>
    </lineage>
</organism>
<name>A0ABR1M662_9PEZI</name>
<feature type="compositionally biased region" description="Polar residues" evidence="1">
    <location>
        <begin position="698"/>
        <end position="722"/>
    </location>
</feature>
<feature type="compositionally biased region" description="Polar residues" evidence="1">
    <location>
        <begin position="172"/>
        <end position="191"/>
    </location>
</feature>
<evidence type="ECO:0008006" key="4">
    <source>
        <dbReference type="Google" id="ProtNLM"/>
    </source>
</evidence>
<accession>A0ABR1M662</accession>
<feature type="compositionally biased region" description="Low complexity" evidence="1">
    <location>
        <begin position="753"/>
        <end position="766"/>
    </location>
</feature>
<proteinExistence type="predicted"/>
<evidence type="ECO:0000313" key="3">
    <source>
        <dbReference type="Proteomes" id="UP001365128"/>
    </source>
</evidence>
<keyword evidence="3" id="KW-1185">Reference proteome</keyword>
<feature type="compositionally biased region" description="Basic residues" evidence="1">
    <location>
        <begin position="82"/>
        <end position="91"/>
    </location>
</feature>